<keyword evidence="4" id="KW-0067">ATP-binding</keyword>
<dbReference type="GO" id="GO:0004371">
    <property type="term" value="F:glycerone kinase activity"/>
    <property type="evidence" value="ECO:0007669"/>
    <property type="project" value="UniProtKB-EC"/>
</dbReference>
<evidence type="ECO:0000256" key="1">
    <source>
        <dbReference type="ARBA" id="ARBA00022679"/>
    </source>
</evidence>
<dbReference type="InterPro" id="IPR004007">
    <property type="entry name" value="DhaL_dom"/>
</dbReference>
<feature type="domain" description="DhaK" evidence="6">
    <location>
        <begin position="7"/>
        <end position="323"/>
    </location>
</feature>
<dbReference type="PROSITE" id="PS51481">
    <property type="entry name" value="DHAK"/>
    <property type="match status" value="1"/>
</dbReference>
<gene>
    <name evidence="7" type="primary">dhaK</name>
    <name evidence="7" type="ORF">NTH_00950</name>
</gene>
<dbReference type="PROSITE" id="PS51480">
    <property type="entry name" value="DHAL"/>
    <property type="match status" value="1"/>
</dbReference>
<dbReference type="RefSeq" id="WP_338528920.1">
    <property type="nucleotide sequence ID" value="NZ_CP030941.1"/>
</dbReference>
<evidence type="ECO:0000256" key="3">
    <source>
        <dbReference type="ARBA" id="ARBA00022777"/>
    </source>
</evidence>
<protein>
    <submittedName>
        <fullName evidence="7">Dihydroxyacetone kinase</fullName>
        <ecNumber evidence="7">2.7.1.29</ecNumber>
    </submittedName>
</protein>
<dbReference type="EMBL" id="CP030941">
    <property type="protein sequence ID" value="UUP16503.1"/>
    <property type="molecule type" value="Genomic_DNA"/>
</dbReference>
<dbReference type="InterPro" id="IPR036117">
    <property type="entry name" value="DhaL_dom_sf"/>
</dbReference>
<keyword evidence="2" id="KW-0547">Nucleotide-binding</keyword>
<dbReference type="SUPFAM" id="SSF82549">
    <property type="entry name" value="DAK1/DegV-like"/>
    <property type="match status" value="1"/>
</dbReference>
<keyword evidence="8" id="KW-1185">Reference proteome</keyword>
<feature type="domain" description="DhaL" evidence="5">
    <location>
        <begin position="352"/>
        <end position="539"/>
    </location>
</feature>
<dbReference type="PANTHER" id="PTHR28629:SF4">
    <property type="entry name" value="TRIOKINASE_FMN CYCLASE"/>
    <property type="match status" value="1"/>
</dbReference>
<dbReference type="PANTHER" id="PTHR28629">
    <property type="entry name" value="TRIOKINASE/FMN CYCLASE"/>
    <property type="match status" value="1"/>
</dbReference>
<proteinExistence type="predicted"/>
<dbReference type="EC" id="2.7.1.29" evidence="7"/>
<accession>A0ABY5MH03</accession>
<dbReference type="SUPFAM" id="SSF101473">
    <property type="entry name" value="DhaL-like"/>
    <property type="match status" value="1"/>
</dbReference>
<dbReference type="Gene3D" id="3.30.1180.20">
    <property type="entry name" value="Dihydroxyacetone kinase, domain 2"/>
    <property type="match status" value="1"/>
</dbReference>
<evidence type="ECO:0000259" key="6">
    <source>
        <dbReference type="PROSITE" id="PS51481"/>
    </source>
</evidence>
<evidence type="ECO:0000256" key="2">
    <source>
        <dbReference type="ARBA" id="ARBA00022741"/>
    </source>
</evidence>
<sequence length="540" mass="55361">MTQFLNRKEDIVTEAVDGVVAASGGRLARLDGYPHIRVVVRKDWKKDKVALVSGGGSGHEPAHAGFVGEGMLTAAVCGDVFASPSVDAVLAGILAVTGPAGCLVIVKNYTGDRLNFGLAVERARAFGHKVSMVIVDDDIALPDLPQARGLAGTLFVHKIAGALAEQGADLATVAKAAERVIEGTKSIGMSLDTCRVPGAAKEQRIPEGMAELGLGIHGEAGVEQVPFSNAKAAVGAMCEKLSAVMPDGPHVALLNNLGGTSMLEMGVLVHELAQSSIGARLEGVIGPASMMTSLDMRGFSISVLPANEENLRLLQAATPIAAWPGVAELSEVAVAPLPDGLMPIKPMPSNHAPTREFLSRCCKVLIAAEADLNAFDAKTGDGDTGSTLAGAARALLERMDQLPLSDHTQLLRAIGQELSQTMGGSSGVLLAIFFAAAGDAASSGEPMGQALKAGLSRMQEIGGAERGDRTMVDALAPALDTLSEGFAAAAASAREGADATASMAKARVGRASYIGAHQLQGNVDPGAEAVARLFEHLAQG</sequence>
<dbReference type="Pfam" id="PF02734">
    <property type="entry name" value="Dak2"/>
    <property type="match status" value="1"/>
</dbReference>
<dbReference type="Gene3D" id="3.40.50.10440">
    <property type="entry name" value="Dihydroxyacetone kinase, domain 1"/>
    <property type="match status" value="1"/>
</dbReference>
<keyword evidence="1 7" id="KW-0808">Transferase</keyword>
<dbReference type="Pfam" id="PF02733">
    <property type="entry name" value="Dak1"/>
    <property type="match status" value="1"/>
</dbReference>
<evidence type="ECO:0000259" key="5">
    <source>
        <dbReference type="PROSITE" id="PS51480"/>
    </source>
</evidence>
<dbReference type="Gene3D" id="1.25.40.340">
    <property type="match status" value="1"/>
</dbReference>
<organism evidence="7 8">
    <name type="scientific">Nitratireductor thuwali</name>
    <dbReference type="NCBI Taxonomy" id="2267699"/>
    <lineage>
        <taxon>Bacteria</taxon>
        <taxon>Pseudomonadati</taxon>
        <taxon>Pseudomonadota</taxon>
        <taxon>Alphaproteobacteria</taxon>
        <taxon>Hyphomicrobiales</taxon>
        <taxon>Phyllobacteriaceae</taxon>
        <taxon>Nitratireductor</taxon>
    </lineage>
</organism>
<evidence type="ECO:0000256" key="4">
    <source>
        <dbReference type="ARBA" id="ARBA00022840"/>
    </source>
</evidence>
<dbReference type="Proteomes" id="UP001342418">
    <property type="component" value="Chromosome"/>
</dbReference>
<reference evidence="7 8" key="1">
    <citation type="submission" date="2018-07" db="EMBL/GenBank/DDBJ databases">
        <title>Genome sequence of Nitratireductor thuwali#1536.</title>
        <authorList>
            <person name="Michoud G."/>
            <person name="Merlino G."/>
            <person name="Sefrji F.O."/>
            <person name="Daffonchio D."/>
        </authorList>
    </citation>
    <scope>NUCLEOTIDE SEQUENCE [LARGE SCALE GENOMIC DNA]</scope>
    <source>
        <strain evidence="8">Nit1536</strain>
    </source>
</reference>
<name>A0ABY5MH03_9HYPH</name>
<evidence type="ECO:0000313" key="7">
    <source>
        <dbReference type="EMBL" id="UUP16503.1"/>
    </source>
</evidence>
<dbReference type="InterPro" id="IPR004006">
    <property type="entry name" value="DhaK_dom"/>
</dbReference>
<dbReference type="InterPro" id="IPR050861">
    <property type="entry name" value="Dihydroxyacetone_Kinase"/>
</dbReference>
<evidence type="ECO:0000313" key="8">
    <source>
        <dbReference type="Proteomes" id="UP001342418"/>
    </source>
</evidence>
<keyword evidence="3 7" id="KW-0418">Kinase</keyword>
<dbReference type="SMART" id="SM01120">
    <property type="entry name" value="Dak2"/>
    <property type="match status" value="1"/>
</dbReference>